<feature type="compositionally biased region" description="Acidic residues" evidence="7">
    <location>
        <begin position="1420"/>
        <end position="1430"/>
    </location>
</feature>
<feature type="compositionally biased region" description="Polar residues" evidence="7">
    <location>
        <begin position="1612"/>
        <end position="1630"/>
    </location>
</feature>
<dbReference type="KEGG" id="cmt:CCM_00983"/>
<feature type="region of interest" description="Disordered" evidence="7">
    <location>
        <begin position="1204"/>
        <end position="1391"/>
    </location>
</feature>
<dbReference type="GO" id="GO:0000723">
    <property type="term" value="P:telomere maintenance"/>
    <property type="evidence" value="ECO:0007669"/>
    <property type="project" value="TreeGrafter"/>
</dbReference>
<evidence type="ECO:0000313" key="9">
    <source>
        <dbReference type="EMBL" id="EGX96327.1"/>
    </source>
</evidence>
<dbReference type="STRING" id="983644.G3J7R3"/>
<dbReference type="VEuPathDB" id="FungiDB:CCM_00983"/>
<feature type="region of interest" description="Disordered" evidence="7">
    <location>
        <begin position="1404"/>
        <end position="1659"/>
    </location>
</feature>
<evidence type="ECO:0000256" key="5">
    <source>
        <dbReference type="ARBA" id="ARBA00023242"/>
    </source>
</evidence>
<gene>
    <name evidence="9" type="ORF">CCM_00983</name>
</gene>
<feature type="compositionally biased region" description="Pro residues" evidence="7">
    <location>
        <begin position="1340"/>
        <end position="1349"/>
    </location>
</feature>
<feature type="compositionally biased region" description="Polar residues" evidence="7">
    <location>
        <begin position="1204"/>
        <end position="1228"/>
    </location>
</feature>
<dbReference type="InParanoid" id="G3J7R3"/>
<evidence type="ECO:0000259" key="8">
    <source>
        <dbReference type="Pfam" id="PF12231"/>
    </source>
</evidence>
<dbReference type="eggNOG" id="ENOG502QSZW">
    <property type="taxonomic scope" value="Eukaryota"/>
</dbReference>
<feature type="compositionally biased region" description="Polar residues" evidence="7">
    <location>
        <begin position="1360"/>
        <end position="1370"/>
    </location>
</feature>
<dbReference type="OMA" id="FMTPPHL"/>
<evidence type="ECO:0000256" key="7">
    <source>
        <dbReference type="SAM" id="MobiDB-lite"/>
    </source>
</evidence>
<name>G3J7R3_CORMM</name>
<dbReference type="PANTHER" id="PTHR22928:SF3">
    <property type="entry name" value="TELOMERE-ASSOCIATED PROTEIN RIF1"/>
    <property type="match status" value="1"/>
</dbReference>
<dbReference type="PANTHER" id="PTHR22928">
    <property type="entry name" value="TELOMERE-ASSOCIATED PROTEIN RIF1"/>
    <property type="match status" value="1"/>
</dbReference>
<feature type="compositionally biased region" description="Basic and acidic residues" evidence="7">
    <location>
        <begin position="1410"/>
        <end position="1419"/>
    </location>
</feature>
<reference evidence="9 10" key="1">
    <citation type="journal article" date="2011" name="Genome Biol.">
        <title>Genome sequence of the insect pathogenic fungus Cordyceps militaris, a valued traditional Chinese medicine.</title>
        <authorList>
            <person name="Zheng P."/>
            <person name="Xia Y."/>
            <person name="Xiao G."/>
            <person name="Xiong C."/>
            <person name="Hu X."/>
            <person name="Zhang S."/>
            <person name="Zheng H."/>
            <person name="Huang Y."/>
            <person name="Zhou Y."/>
            <person name="Wang S."/>
            <person name="Zhao G.P."/>
            <person name="Liu X."/>
            <person name="St Leger R.J."/>
            <person name="Wang C."/>
        </authorList>
    </citation>
    <scope>NUCLEOTIDE SEQUENCE [LARGE SCALE GENOMIC DNA]</scope>
    <source>
        <strain evidence="9 10">CM01</strain>
    </source>
</reference>
<feature type="compositionally biased region" description="Basic and acidic residues" evidence="7">
    <location>
        <begin position="1256"/>
        <end position="1272"/>
    </location>
</feature>
<feature type="compositionally biased region" description="Basic and acidic residues" evidence="7">
    <location>
        <begin position="154"/>
        <end position="174"/>
    </location>
</feature>
<dbReference type="Proteomes" id="UP000001610">
    <property type="component" value="Unassembled WGS sequence"/>
</dbReference>
<dbReference type="InterPro" id="IPR022031">
    <property type="entry name" value="Rif1_N"/>
</dbReference>
<dbReference type="Pfam" id="PF12231">
    <property type="entry name" value="Rif1_N"/>
    <property type="match status" value="1"/>
</dbReference>
<organism evidence="9 10">
    <name type="scientific">Cordyceps militaris (strain CM01)</name>
    <name type="common">Caterpillar fungus</name>
    <dbReference type="NCBI Taxonomy" id="983644"/>
    <lineage>
        <taxon>Eukaryota</taxon>
        <taxon>Fungi</taxon>
        <taxon>Dikarya</taxon>
        <taxon>Ascomycota</taxon>
        <taxon>Pezizomycotina</taxon>
        <taxon>Sordariomycetes</taxon>
        <taxon>Hypocreomycetidae</taxon>
        <taxon>Hypocreales</taxon>
        <taxon>Cordycipitaceae</taxon>
        <taxon>Cordyceps</taxon>
    </lineage>
</organism>
<keyword evidence="3" id="KW-0158">Chromosome</keyword>
<evidence type="ECO:0000313" key="10">
    <source>
        <dbReference type="Proteomes" id="UP000001610"/>
    </source>
</evidence>
<dbReference type="OrthoDB" id="5399929at2759"/>
<keyword evidence="10" id="KW-1185">Reference proteome</keyword>
<feature type="compositionally biased region" description="Basic and acidic residues" evidence="7">
    <location>
        <begin position="1553"/>
        <end position="1567"/>
    </location>
</feature>
<feature type="domain" description="Telomere-associated protein Rif1 N-terminal" evidence="8">
    <location>
        <begin position="234"/>
        <end position="605"/>
    </location>
</feature>
<dbReference type="EMBL" id="JH126399">
    <property type="protein sequence ID" value="EGX96327.1"/>
    <property type="molecule type" value="Genomic_DNA"/>
</dbReference>
<keyword evidence="6" id="KW-0131">Cell cycle</keyword>
<evidence type="ECO:0000256" key="3">
    <source>
        <dbReference type="ARBA" id="ARBA00022454"/>
    </source>
</evidence>
<proteinExistence type="predicted"/>
<keyword evidence="4" id="KW-0779">Telomere</keyword>
<evidence type="ECO:0000256" key="1">
    <source>
        <dbReference type="ARBA" id="ARBA00004123"/>
    </source>
</evidence>
<dbReference type="HOGENOM" id="CLU_000830_2_0_1"/>
<evidence type="ECO:0000256" key="4">
    <source>
        <dbReference type="ARBA" id="ARBA00022895"/>
    </source>
</evidence>
<comment type="subcellular location">
    <subcellularLocation>
        <location evidence="2">Chromosome</location>
        <location evidence="2">Telomere</location>
    </subcellularLocation>
    <subcellularLocation>
        <location evidence="1">Nucleus</location>
    </subcellularLocation>
</comment>
<sequence length="1706" mass="188525">MESCEHFPETCRIGHGPLDVDKNPGGGEVVDRLGWPEWHRPDTGRDVDKNPAHGIKRGLTGPPYTPEQDHKESPFKLYKSDFNIIVGRVSAGLLPGFPADVKARIFGVDEASGLAPSTRAPLDARLSLQTPPNAGAPSLAAADTNTGSGRTRKKVEWSAHTQYKEPAELHDASRPLKPSLAASTTPSSAPRPIKGILKPSASPSPLIASLNGDANGDLLQGNLIDMLDSTIKQLAGSDRDSKLDAYMMLARALKASNNLPDRVALQDKMSLFTQFIQRDITAKNGNTAPDTSLINHALNLVTTFLHFPAIASTLASDFGIFIIDHAIRSLEDASTTKKDVIRRLMQVVASQNFTSKVMTSDRVGRLVASLHKIENHLAGKSIIMSRIHIYKRLIKQAPKHMTVHSDWLQDMFTDMLSSIKEIRIQAIDLGTEAGFSLRSEKPMMRRATEILQRTSKGEAYITFYISKLEEMIKDRETSPVVPQIWSVVTLFLRCPLERWQYYGPWFTLVQSSFNMTDSLTKQEANYAWNRYIYLSLTDNEVSPKVLGTLCQPLSSQLRRKFPPTQYEEAIKLKRIVLGGVCNLYYYALAPGSDKYPADTVWDVTVNPILSLLISLDGKPESHGDRVMQASHLLVGLLDIATPRVWRHDRIMDLPPVKTEELPPIDSKWVRKNCEKVLQHVSAIFESKVLDLANKESLAYRLWQVLVGSIASASAKDIKVSEDTAKFIACTLNFIAKIWSAGIPGADETTAAKFLASIEYLIAVLVQGLKVLPFMEKKLSMISNTFEPIWTPSHRGNRPESTQGISRIPVLHLAHMFSSLPPGAKDNEAFSTFFSNVFEPFFKDRPRKARLELARELLHQLPLNATTPFAPWILASQNLSLLLNPPAEVPPSIRSSEQLLGPVYREFVSLLDRGLMSHPNLPILQWKSLLTRVCEHTTAQAGDAGLALAIVEPLAEALANSVLPNVKALQTQQSTMAIQASSALFKAARMPRDAHTVEVTRRRLWGTPLTMAKTNLADPYDHLYKLGNNCLCWLYSATLDTSQSEDISAFIQSITGFLDRSGAAYGLKLLNKLQRGICVWILDEDSRLGNQDAKPVLKAVRQLWDQACAIYTGNGSLSKAQFDDAEALFAAAFKSRQTCIVQKATSAWNTFVKDEDSVDCSESLKSAVTSLGLKLDIALPGSEASGFGAQSGRRREDVSFVALSSMSSLQDGRQEPNGTAGSSTPNVGRTSPGKRCPETISEPNSTKRPRPSATPERLPHDNIEARERRREEPVLYAELQGLSAHTPPDGSGKAATKSKAKSSPKQQGTPQREEKYSKHITSTPTPRRGQALQLDDFNDPPSSPPLPRPYPLLSELKSRSRTGNYTENWEFSSPPGSPTIDQTGSSEIEQTQPATTVELQLPAVASVETTRPQRDQKEAEAVEETAAEEDIGVSKSSRRRKSLRGKAAVAEPYEKSVPGVAIPSPAPEDAVVIPPSQVVPSTPIDETVPDTAGESKLRKRKRSRLCSPGSIPRKRWYPPREYEPVPEPELAVEETRTRAAEAECEESQSLPELKQVEEKDTTTKDARKSARQQHRSVEESPLKRRACSRNNLNNKRHSSPPERRREGGDTDGEISSQRVTDATATTASQPKTEVPDIEMTAPEAPEAVNKPVPEQTPKASIMDTLRQGLAQLRDTTLSRDEVYKMEEMLMDMKREIYEAEFRGRKSE</sequence>
<feature type="compositionally biased region" description="Low complexity" evidence="7">
    <location>
        <begin position="178"/>
        <end position="200"/>
    </location>
</feature>
<feature type="compositionally biased region" description="Basic and acidic residues" evidence="7">
    <location>
        <begin position="1598"/>
        <end position="1607"/>
    </location>
</feature>
<protein>
    <submittedName>
        <fullName evidence="9">Telomere length regulator protein (Rif1)</fullName>
    </submittedName>
</protein>
<feature type="region of interest" description="Disordered" evidence="7">
    <location>
        <begin position="127"/>
        <end position="200"/>
    </location>
</feature>
<accession>G3J7R3</accession>
<dbReference type="RefSeq" id="XP_006666204.1">
    <property type="nucleotide sequence ID" value="XM_006666141.1"/>
</dbReference>
<feature type="region of interest" description="Disordered" evidence="7">
    <location>
        <begin position="33"/>
        <end position="71"/>
    </location>
</feature>
<evidence type="ECO:0000256" key="2">
    <source>
        <dbReference type="ARBA" id="ARBA00004574"/>
    </source>
</evidence>
<feature type="compositionally biased region" description="Basic and acidic residues" evidence="7">
    <location>
        <begin position="37"/>
        <end position="51"/>
    </location>
</feature>
<keyword evidence="5" id="KW-0539">Nucleus</keyword>
<dbReference type="GeneID" id="18163016"/>
<dbReference type="GO" id="GO:0140445">
    <property type="term" value="C:chromosome, telomeric repeat region"/>
    <property type="evidence" value="ECO:0007669"/>
    <property type="project" value="TreeGrafter"/>
</dbReference>
<dbReference type="GO" id="GO:0005634">
    <property type="term" value="C:nucleus"/>
    <property type="evidence" value="ECO:0007669"/>
    <property type="project" value="UniProtKB-SubCell"/>
</dbReference>
<feature type="compositionally biased region" description="Polar residues" evidence="7">
    <location>
        <begin position="1378"/>
        <end position="1391"/>
    </location>
</feature>
<evidence type="ECO:0000256" key="6">
    <source>
        <dbReference type="ARBA" id="ARBA00023306"/>
    </source>
</evidence>